<reference evidence="1 2" key="1">
    <citation type="submission" date="2015-12" db="EMBL/GenBank/DDBJ databases">
        <title>Dictyostelia acquired genes for synthesis and detection of signals that induce cell-type specialization by lateral gene transfer from prokaryotes.</title>
        <authorList>
            <person name="Gloeckner G."/>
            <person name="Schaap P."/>
        </authorList>
    </citation>
    <scope>NUCLEOTIDE SEQUENCE [LARGE SCALE GENOMIC DNA]</scope>
    <source>
        <strain evidence="1 2">TK</strain>
    </source>
</reference>
<dbReference type="PANTHER" id="PTHR46586:SF3">
    <property type="entry name" value="ANKYRIN REPEAT-CONTAINING PROTEIN"/>
    <property type="match status" value="1"/>
</dbReference>
<dbReference type="InterPro" id="IPR052050">
    <property type="entry name" value="SecEffector_AnkRepeat"/>
</dbReference>
<dbReference type="PANTHER" id="PTHR46586">
    <property type="entry name" value="ANKYRIN REPEAT-CONTAINING PROTEIN"/>
    <property type="match status" value="1"/>
</dbReference>
<proteinExistence type="predicted"/>
<comment type="caution">
    <text evidence="1">The sequence shown here is derived from an EMBL/GenBank/DDBJ whole genome shotgun (WGS) entry which is preliminary data.</text>
</comment>
<dbReference type="OrthoDB" id="24375at2759"/>
<dbReference type="EMBL" id="LODT01000001">
    <property type="protein sequence ID" value="KYR02989.1"/>
    <property type="molecule type" value="Genomic_DNA"/>
</dbReference>
<dbReference type="Proteomes" id="UP000076078">
    <property type="component" value="Unassembled WGS sequence"/>
</dbReference>
<organism evidence="1 2">
    <name type="scientific">Tieghemostelium lacteum</name>
    <name type="common">Slime mold</name>
    <name type="synonym">Dictyostelium lacteum</name>
    <dbReference type="NCBI Taxonomy" id="361077"/>
    <lineage>
        <taxon>Eukaryota</taxon>
        <taxon>Amoebozoa</taxon>
        <taxon>Evosea</taxon>
        <taxon>Eumycetozoa</taxon>
        <taxon>Dictyostelia</taxon>
        <taxon>Dictyosteliales</taxon>
        <taxon>Raperosteliaceae</taxon>
        <taxon>Tieghemostelium</taxon>
    </lineage>
</organism>
<gene>
    <name evidence="1" type="ORF">DLAC_00475</name>
</gene>
<sequence length="591" mass="69181">MDSLYSQVFNNKYICKVIFDHVRLYSIRLRISNKDIKVYNWDEIYSVRWMIENNYIQLFKEKFKRSLVDHDRFQLSYSVNGIKLLCQKIQDYKLFLAIYKFVGSWMFEGYDTFNCAVLGGNLEIVKLLYYNNSRLKGKLLKTTQEFENACKSANAELIEFIYDLTHPSLSINWDICGPFLCKYGNEHLYKKYYSGSQQSYHMAISVFDTSISIDPTIPKDVVYNISNALVYSQQKNQFITNIISISRIPSQMIVEFLLKIGDFELFTSYISAYPKATISSQWLLYPTKNRQETIKWCLVNGYITTPVIYPKMSVEVIQEIYTYFNEKGSNVNLVCVLPDDTIHLNNHQKVSLLMSLGFHDNVLKSIYTLTLTDISTIRYLVEQHALNRKLNVKIDAQTTSPEDMDFIVFYHQKKSISMGMTYYIREVVSSGRVDLIIHLLEKHSSLLTTYDITHQDLISWSITSQNYPVFKYIMETYPKIKLEKMHLLLAGNLKIAEHIQRTVQCDSFAPFPSFVKSGNLPFIKFINQHHSDKFDIDCLDMAARKGQLSIFQYIYENNKAGQLPQFKQEDYPEIYEYLKHKNLVNNIKNSL</sequence>
<keyword evidence="2" id="KW-1185">Reference proteome</keyword>
<dbReference type="InParanoid" id="A0A152A9T9"/>
<accession>A0A152A9T9</accession>
<evidence type="ECO:0000313" key="1">
    <source>
        <dbReference type="EMBL" id="KYR02989.1"/>
    </source>
</evidence>
<evidence type="ECO:0008006" key="3">
    <source>
        <dbReference type="Google" id="ProtNLM"/>
    </source>
</evidence>
<dbReference type="FunCoup" id="A0A152A9T9">
    <property type="interactions" value="13"/>
</dbReference>
<evidence type="ECO:0000313" key="2">
    <source>
        <dbReference type="Proteomes" id="UP000076078"/>
    </source>
</evidence>
<protein>
    <recommendedName>
        <fullName evidence="3">Ankyrin repeat-containing protein</fullName>
    </recommendedName>
</protein>
<name>A0A152A9T9_TIELA</name>
<dbReference type="SUPFAM" id="SSF140860">
    <property type="entry name" value="Pseudo ankyrin repeat-like"/>
    <property type="match status" value="1"/>
</dbReference>
<dbReference type="AlphaFoldDB" id="A0A152A9T9"/>